<evidence type="ECO:0000256" key="5">
    <source>
        <dbReference type="ARBA" id="ARBA00023172"/>
    </source>
</evidence>
<dbReference type="GO" id="GO:0006313">
    <property type="term" value="P:DNA transposition"/>
    <property type="evidence" value="ECO:0007669"/>
    <property type="project" value="InterPro"/>
</dbReference>
<dbReference type="HOGENOM" id="CLU_2287378_0_0_10"/>
<dbReference type="KEGG" id="fco:FCOL_07380"/>
<dbReference type="GO" id="GO:0004803">
    <property type="term" value="F:transposase activity"/>
    <property type="evidence" value="ECO:0007669"/>
    <property type="project" value="InterPro"/>
</dbReference>
<name>G8X665_FLACA</name>
<dbReference type="GO" id="GO:0003677">
    <property type="term" value="F:DNA binding"/>
    <property type="evidence" value="ECO:0007669"/>
    <property type="project" value="UniProtKB-KW"/>
</dbReference>
<dbReference type="STRING" id="1041826.FCOL_07380"/>
<dbReference type="EMBL" id="CP003222">
    <property type="protein sequence ID" value="AEW86295.1"/>
    <property type="molecule type" value="Genomic_DNA"/>
</dbReference>
<dbReference type="InterPro" id="IPR001207">
    <property type="entry name" value="Transposase_mutator"/>
</dbReference>
<evidence type="ECO:0000313" key="7">
    <source>
        <dbReference type="Proteomes" id="UP000005638"/>
    </source>
</evidence>
<gene>
    <name evidence="6" type="ordered locus">FCOL_07380</name>
</gene>
<comment type="similarity">
    <text evidence="2">Belongs to the transposase mutator family.</text>
</comment>
<dbReference type="GeneID" id="67847461"/>
<reference evidence="6 7" key="1">
    <citation type="journal article" date="2012" name="J. Bacteriol.">
        <title>Genome Sequence of the Fish Pathogen Flavobacterium columnare ATCC 49512.</title>
        <authorList>
            <person name="Tekedar H.C."/>
            <person name="Karsi A."/>
            <person name="Gillaspy A.F."/>
            <person name="Dyer D.W."/>
            <person name="Benton N.R."/>
            <person name="Zaitshik J."/>
            <person name="Vamenta S."/>
            <person name="Banes M.M."/>
            <person name="Gulsoy N."/>
            <person name="Aboko-Cole M."/>
            <person name="Waldbieser G.C."/>
            <person name="Lawrence M.L."/>
        </authorList>
    </citation>
    <scope>NUCLEOTIDE SEQUENCE [LARGE SCALE GENOMIC DNA]</scope>
    <source>
        <strain evidence="7">ATCC 49512 / CIP 103533 / TG 44/87</strain>
    </source>
</reference>
<keyword evidence="7" id="KW-1185">Reference proteome</keyword>
<dbReference type="AlphaFoldDB" id="G8X665"/>
<comment type="function">
    <text evidence="1">Required for the transposition of the insertion element.</text>
</comment>
<proteinExistence type="inferred from homology"/>
<accession>G8X665</accession>
<organism evidence="6 7">
    <name type="scientific">Flavobacterium columnare (strain ATCC 49512 / CIP 103533 / TG 44/87)</name>
    <dbReference type="NCBI Taxonomy" id="1041826"/>
    <lineage>
        <taxon>Bacteria</taxon>
        <taxon>Pseudomonadati</taxon>
        <taxon>Bacteroidota</taxon>
        <taxon>Flavobacteriia</taxon>
        <taxon>Flavobacteriales</taxon>
        <taxon>Flavobacteriaceae</taxon>
        <taxon>Flavobacterium</taxon>
    </lineage>
</organism>
<evidence type="ECO:0000256" key="4">
    <source>
        <dbReference type="ARBA" id="ARBA00023125"/>
    </source>
</evidence>
<dbReference type="Proteomes" id="UP000005638">
    <property type="component" value="Chromosome"/>
</dbReference>
<dbReference type="RefSeq" id="WP_014165570.1">
    <property type="nucleotide sequence ID" value="NC_016510.2"/>
</dbReference>
<evidence type="ECO:0000256" key="2">
    <source>
        <dbReference type="ARBA" id="ARBA00010961"/>
    </source>
</evidence>
<keyword evidence="3" id="KW-0815">Transposition</keyword>
<evidence type="ECO:0000256" key="3">
    <source>
        <dbReference type="ARBA" id="ARBA00022578"/>
    </source>
</evidence>
<dbReference type="eggNOG" id="COG3677">
    <property type="taxonomic scope" value="Bacteria"/>
</dbReference>
<keyword evidence="4" id="KW-0238">DNA-binding</keyword>
<evidence type="ECO:0000256" key="1">
    <source>
        <dbReference type="ARBA" id="ARBA00002190"/>
    </source>
</evidence>
<keyword evidence="5" id="KW-0233">DNA recombination</keyword>
<evidence type="ECO:0000313" key="6">
    <source>
        <dbReference type="EMBL" id="AEW86295.1"/>
    </source>
</evidence>
<protein>
    <recommendedName>
        <fullName evidence="8">Transposase</fullName>
    </recommendedName>
</protein>
<sequence>MLSKAPVLEFSSTDDFYFMIDGTYLPNDICLVVYRNFHLKSTQLYRITDNENYEEVAEDLQNLLNLGITIKYITSDGDKSVLKAIQRICPDIAFQRCLVHI</sequence>
<evidence type="ECO:0008006" key="8">
    <source>
        <dbReference type="Google" id="ProtNLM"/>
    </source>
</evidence>
<dbReference type="Pfam" id="PF00872">
    <property type="entry name" value="Transposase_mut"/>
    <property type="match status" value="1"/>
</dbReference>